<evidence type="ECO:0000313" key="2">
    <source>
        <dbReference type="EMBL" id="KLK90255.1"/>
    </source>
</evidence>
<keyword evidence="3" id="KW-1185">Reference proteome</keyword>
<comment type="caution">
    <text evidence="2">The sequence shown here is derived from an EMBL/GenBank/DDBJ whole genome shotgun (WGS) entry which is preliminary data.</text>
</comment>
<sequence>MADDPIGKTKLGRTNLAVSNICFGTSSLGDMPDTYGYGVDEERAKKTIQAIFESPVNFLDTSRIYGFGRSEERIGEAVRERGGLPQGFVVSTKLDRDPETNRFDASRARRSLEESLKALGLDRVDILHLHDPEHTTSLEEVTGPQGALPELFRMKEEGLTTAVGLAAGPVDIMMPLLHEWDFDVLITHNRFTLTNRNAHAMIDFACAKGIAVLNAAPYAGGVLAKGSSSYRRYVYQEASEEMLDPVRRVEAVCAKHDVPPGAAALQFSMRDPRITSTVCGVSRPERVEQTLEWARWPIPQEVWDELASLSFSTEDPEATREYKPG</sequence>
<dbReference type="InterPro" id="IPR023210">
    <property type="entry name" value="NADP_OxRdtase_dom"/>
</dbReference>
<accession>A0A0H1R4U7</accession>
<evidence type="ECO:0000313" key="3">
    <source>
        <dbReference type="Proteomes" id="UP000035489"/>
    </source>
</evidence>
<dbReference type="CDD" id="cd19090">
    <property type="entry name" value="AKR_AKR15A-like"/>
    <property type="match status" value="1"/>
</dbReference>
<dbReference type="GO" id="GO:0016491">
    <property type="term" value="F:oxidoreductase activity"/>
    <property type="evidence" value="ECO:0007669"/>
    <property type="project" value="InterPro"/>
</dbReference>
<dbReference type="InterPro" id="IPR020471">
    <property type="entry name" value="AKR"/>
</dbReference>
<dbReference type="PATRIC" id="fig|1225564.3.peg.7028"/>
<dbReference type="RefSeq" id="WP_047192113.1">
    <property type="nucleotide sequence ID" value="NZ_LCYG01000091.1"/>
</dbReference>
<dbReference type="SUPFAM" id="SSF51430">
    <property type="entry name" value="NAD(P)-linked oxidoreductase"/>
    <property type="match status" value="1"/>
</dbReference>
<dbReference type="PANTHER" id="PTHR42686:SF1">
    <property type="entry name" value="GH17980P-RELATED"/>
    <property type="match status" value="1"/>
</dbReference>
<proteinExistence type="predicted"/>
<reference evidence="2 3" key="1">
    <citation type="submission" date="2015-05" db="EMBL/GenBank/DDBJ databases">
        <title>Draft genome sequence of Microvirga vignae strain BR3299, a novel nitrogen fixing bacteria isolated from Brazil semi-aired region.</title>
        <authorList>
            <person name="Zilli J.E."/>
            <person name="Passos S.R."/>
            <person name="Leite J."/>
            <person name="Baldani J.I."/>
            <person name="Xavier G.R."/>
            <person name="Rumjaneck N.G."/>
            <person name="Simoes-Araujo J.L."/>
        </authorList>
    </citation>
    <scope>NUCLEOTIDE SEQUENCE [LARGE SCALE GENOMIC DNA]</scope>
    <source>
        <strain evidence="2 3">BR3299</strain>
    </source>
</reference>
<gene>
    <name evidence="2" type="ORF">AA309_27000</name>
</gene>
<dbReference type="InterPro" id="IPR036812">
    <property type="entry name" value="NAD(P)_OxRdtase_dom_sf"/>
</dbReference>
<dbReference type="PANTHER" id="PTHR42686">
    <property type="entry name" value="GH17980P-RELATED"/>
    <property type="match status" value="1"/>
</dbReference>
<organism evidence="2 3">
    <name type="scientific">Microvirga vignae</name>
    <dbReference type="NCBI Taxonomy" id="1225564"/>
    <lineage>
        <taxon>Bacteria</taxon>
        <taxon>Pseudomonadati</taxon>
        <taxon>Pseudomonadota</taxon>
        <taxon>Alphaproteobacteria</taxon>
        <taxon>Hyphomicrobiales</taxon>
        <taxon>Methylobacteriaceae</taxon>
        <taxon>Microvirga</taxon>
    </lineage>
</organism>
<feature type="domain" description="NADP-dependent oxidoreductase" evidence="1">
    <location>
        <begin position="20"/>
        <end position="309"/>
    </location>
</feature>
<dbReference type="STRING" id="1225564.AA309_27000"/>
<name>A0A0H1R4U7_9HYPH</name>
<dbReference type="AlphaFoldDB" id="A0A0H1R4U7"/>
<dbReference type="Pfam" id="PF00248">
    <property type="entry name" value="Aldo_ket_red"/>
    <property type="match status" value="1"/>
</dbReference>
<evidence type="ECO:0000259" key="1">
    <source>
        <dbReference type="Pfam" id="PF00248"/>
    </source>
</evidence>
<dbReference type="EMBL" id="LCYG01000091">
    <property type="protein sequence ID" value="KLK90255.1"/>
    <property type="molecule type" value="Genomic_DNA"/>
</dbReference>
<dbReference type="Proteomes" id="UP000035489">
    <property type="component" value="Unassembled WGS sequence"/>
</dbReference>
<protein>
    <submittedName>
        <fullName evidence="2">Oxidoreductase</fullName>
    </submittedName>
</protein>
<dbReference type="GO" id="GO:0005829">
    <property type="term" value="C:cytosol"/>
    <property type="evidence" value="ECO:0007669"/>
    <property type="project" value="TreeGrafter"/>
</dbReference>
<dbReference type="OrthoDB" id="7181835at2"/>
<dbReference type="Gene3D" id="3.20.20.100">
    <property type="entry name" value="NADP-dependent oxidoreductase domain"/>
    <property type="match status" value="1"/>
</dbReference>